<dbReference type="GO" id="GO:0004714">
    <property type="term" value="F:transmembrane receptor protein tyrosine kinase activity"/>
    <property type="evidence" value="ECO:0007669"/>
    <property type="project" value="InterPro"/>
</dbReference>
<accession>A0A5N6P379</accession>
<dbReference type="OrthoDB" id="1750353at2759"/>
<dbReference type="Proteomes" id="UP000326396">
    <property type="component" value="Linkage Group LG15"/>
</dbReference>
<dbReference type="GO" id="GO:0009506">
    <property type="term" value="C:plasmodesma"/>
    <property type="evidence" value="ECO:0007669"/>
    <property type="project" value="TreeGrafter"/>
</dbReference>
<evidence type="ECO:0008006" key="3">
    <source>
        <dbReference type="Google" id="ProtNLM"/>
    </source>
</evidence>
<comment type="caution">
    <text evidence="1">The sequence shown here is derived from an EMBL/GenBank/DDBJ whole genome shotgun (WGS) entry which is preliminary data.</text>
</comment>
<protein>
    <recommendedName>
        <fullName evidence="3">Protein kinase domain-containing protein</fullName>
    </recommendedName>
</protein>
<evidence type="ECO:0000313" key="1">
    <source>
        <dbReference type="EMBL" id="KAD5803003.1"/>
    </source>
</evidence>
<dbReference type="PANTHER" id="PTHR27003">
    <property type="entry name" value="OS07G0166700 PROTEIN"/>
    <property type="match status" value="1"/>
</dbReference>
<dbReference type="Gene3D" id="1.10.510.10">
    <property type="entry name" value="Transferase(Phosphotransferase) domain 1"/>
    <property type="match status" value="1"/>
</dbReference>
<organism evidence="1 2">
    <name type="scientific">Mikania micrantha</name>
    <name type="common">bitter vine</name>
    <dbReference type="NCBI Taxonomy" id="192012"/>
    <lineage>
        <taxon>Eukaryota</taxon>
        <taxon>Viridiplantae</taxon>
        <taxon>Streptophyta</taxon>
        <taxon>Embryophyta</taxon>
        <taxon>Tracheophyta</taxon>
        <taxon>Spermatophyta</taxon>
        <taxon>Magnoliopsida</taxon>
        <taxon>eudicotyledons</taxon>
        <taxon>Gunneridae</taxon>
        <taxon>Pentapetalae</taxon>
        <taxon>asterids</taxon>
        <taxon>campanulids</taxon>
        <taxon>Asterales</taxon>
        <taxon>Asteraceae</taxon>
        <taxon>Asteroideae</taxon>
        <taxon>Heliantheae alliance</taxon>
        <taxon>Eupatorieae</taxon>
        <taxon>Mikania</taxon>
    </lineage>
</organism>
<name>A0A5N6P379_9ASTR</name>
<proteinExistence type="predicted"/>
<sequence>MSLLSQNNSSFVVATKFDTNEHDRPPSFSAAVDPLNKRSLEKNSSFVDRIPSSFGSYKTSGSESSMDVPMLSPVDVTRKSYPNKKHFMLQPLFTMKRLDRYLRTPNEELLAHVAKSHYEEDNLDDIINQDLRKQMDQESLKIFSETAYHCLNEKRAQRPNIDQILRNLEKALNLQKKRDNPEDPKVAGEVDVTTSNRLKVSNYF</sequence>
<dbReference type="PANTHER" id="PTHR27003:SF383">
    <property type="entry name" value="TYROSINE-PROTEIN KINASE, NON-RECEPTOR JAK_TYK2-RELATED"/>
    <property type="match status" value="1"/>
</dbReference>
<evidence type="ECO:0000313" key="2">
    <source>
        <dbReference type="Proteomes" id="UP000326396"/>
    </source>
</evidence>
<dbReference type="AlphaFoldDB" id="A0A5N6P379"/>
<gene>
    <name evidence="1" type="ORF">E3N88_14363</name>
</gene>
<dbReference type="EMBL" id="SZYD01000007">
    <property type="protein sequence ID" value="KAD5803003.1"/>
    <property type="molecule type" value="Genomic_DNA"/>
</dbReference>
<dbReference type="GO" id="GO:0005886">
    <property type="term" value="C:plasma membrane"/>
    <property type="evidence" value="ECO:0007669"/>
    <property type="project" value="TreeGrafter"/>
</dbReference>
<keyword evidence="2" id="KW-1185">Reference proteome</keyword>
<reference evidence="1 2" key="1">
    <citation type="submission" date="2019-05" db="EMBL/GenBank/DDBJ databases">
        <title>Mikania micrantha, genome provides insights into the molecular mechanism of rapid growth.</title>
        <authorList>
            <person name="Liu B."/>
        </authorList>
    </citation>
    <scope>NUCLEOTIDE SEQUENCE [LARGE SCALE GENOMIC DNA]</scope>
    <source>
        <strain evidence="1">NLD-2019</strain>
        <tissue evidence="1">Leaf</tissue>
    </source>
</reference>
<dbReference type="InterPro" id="IPR045272">
    <property type="entry name" value="ANXUR1/2-like"/>
</dbReference>